<sequence length="210" mass="24092">MTSLTGILTESVIRHLMEEEVTSFDIPYDQKSIRRANKQLNIQFSEPSLPQRPQRQIMNEEQKIPPRRATIELDNSGTASDIQKHGHRDILTVDVSSKLNGVSTLKSAFTSPYGTRVRQKGLRSELLQKHLMKSISEQVNAELTPQPVVPELYSVTRTDYSVEGFQCVQPTPSTDRDYRTDEAITFWRENVDKVQVQRCIRVRTYVSKTL</sequence>
<dbReference type="GO" id="GO:0008017">
    <property type="term" value="F:microtubule binding"/>
    <property type="evidence" value="ECO:0007669"/>
    <property type="project" value="InterPro"/>
</dbReference>
<accession>A0A556TYD1</accession>
<comment type="caution">
    <text evidence="1">The sequence shown here is derived from an EMBL/GenBank/DDBJ whole genome shotgun (WGS) entry which is preliminary data.</text>
</comment>
<dbReference type="EMBL" id="VCAZ01000029">
    <property type="protein sequence ID" value="TSL28200.1"/>
    <property type="molecule type" value="Genomic_DNA"/>
</dbReference>
<evidence type="ECO:0000313" key="1">
    <source>
        <dbReference type="EMBL" id="TSL28200.1"/>
    </source>
</evidence>
<name>A0A556TYD1_BAGYA</name>
<dbReference type="PANTHER" id="PTHR15510:SF5">
    <property type="entry name" value="SPERM-ASSOCIATED ANTIGEN 8"/>
    <property type="match status" value="1"/>
</dbReference>
<dbReference type="GO" id="GO:0005634">
    <property type="term" value="C:nucleus"/>
    <property type="evidence" value="ECO:0007669"/>
    <property type="project" value="TreeGrafter"/>
</dbReference>
<dbReference type="GO" id="GO:0005737">
    <property type="term" value="C:cytoplasm"/>
    <property type="evidence" value="ECO:0007669"/>
    <property type="project" value="TreeGrafter"/>
</dbReference>
<organism evidence="1 2">
    <name type="scientific">Bagarius yarrelli</name>
    <name type="common">Goonch</name>
    <name type="synonym">Bagrus yarrelli</name>
    <dbReference type="NCBI Taxonomy" id="175774"/>
    <lineage>
        <taxon>Eukaryota</taxon>
        <taxon>Metazoa</taxon>
        <taxon>Chordata</taxon>
        <taxon>Craniata</taxon>
        <taxon>Vertebrata</taxon>
        <taxon>Euteleostomi</taxon>
        <taxon>Actinopterygii</taxon>
        <taxon>Neopterygii</taxon>
        <taxon>Teleostei</taxon>
        <taxon>Ostariophysi</taxon>
        <taxon>Siluriformes</taxon>
        <taxon>Sisoridae</taxon>
        <taxon>Sisorinae</taxon>
        <taxon>Bagarius</taxon>
    </lineage>
</organism>
<dbReference type="PANTHER" id="PTHR15510">
    <property type="entry name" value="SPERM-ASSOCIATED ANTIGEN 8"/>
    <property type="match status" value="1"/>
</dbReference>
<proteinExistence type="predicted"/>
<reference evidence="1 2" key="1">
    <citation type="journal article" date="2019" name="Genome Biol. Evol.">
        <title>Whole-Genome Sequencing of the Giant Devil Catfish, Bagarius yarrelli.</title>
        <authorList>
            <person name="Jiang W."/>
            <person name="Lv Y."/>
            <person name="Cheng L."/>
            <person name="Yang K."/>
            <person name="Chao B."/>
            <person name="Wang X."/>
            <person name="Li Y."/>
            <person name="Pan X."/>
            <person name="You X."/>
            <person name="Zhang Y."/>
            <person name="Yang J."/>
            <person name="Li J."/>
            <person name="Zhang X."/>
            <person name="Liu S."/>
            <person name="Sun C."/>
            <person name="Yang J."/>
            <person name="Shi Q."/>
        </authorList>
    </citation>
    <scope>NUCLEOTIDE SEQUENCE [LARGE SCALE GENOMIC DNA]</scope>
    <source>
        <strain evidence="1">JWS20170419001</strain>
        <tissue evidence="1">Muscle</tissue>
    </source>
</reference>
<protein>
    <submittedName>
        <fullName evidence="1">Sperm-associated antigen 8</fullName>
    </submittedName>
</protein>
<dbReference type="Pfam" id="PF22584">
    <property type="entry name" value="CFAP143"/>
    <property type="match status" value="1"/>
</dbReference>
<dbReference type="InterPro" id="IPR026124">
    <property type="entry name" value="Sperm-assoc_Ag8"/>
</dbReference>
<gene>
    <name evidence="1" type="ORF">Baya_5715</name>
</gene>
<dbReference type="OrthoDB" id="2120499at2759"/>
<dbReference type="Proteomes" id="UP000319801">
    <property type="component" value="Unassembled WGS sequence"/>
</dbReference>
<evidence type="ECO:0000313" key="2">
    <source>
        <dbReference type="Proteomes" id="UP000319801"/>
    </source>
</evidence>
<keyword evidence="2" id="KW-1185">Reference proteome</keyword>
<dbReference type="AlphaFoldDB" id="A0A556TYD1"/>
<dbReference type="GO" id="GO:0045944">
    <property type="term" value="P:positive regulation of transcription by RNA polymerase II"/>
    <property type="evidence" value="ECO:0007669"/>
    <property type="project" value="TreeGrafter"/>
</dbReference>